<evidence type="ECO:0000256" key="2">
    <source>
        <dbReference type="ARBA" id="ARBA00008610"/>
    </source>
</evidence>
<dbReference type="PANTHER" id="PTHR34296:SF2">
    <property type="entry name" value="ABC TRANSPORTER GUANOSINE-BINDING PROTEIN NUPN"/>
    <property type="match status" value="1"/>
</dbReference>
<evidence type="ECO:0000259" key="7">
    <source>
        <dbReference type="Pfam" id="PF02608"/>
    </source>
</evidence>
<protein>
    <submittedName>
        <fullName evidence="8">BMP family ABC transporter substrate-binding protein</fullName>
    </submittedName>
</protein>
<dbReference type="RefSeq" id="WP_021620441.1">
    <property type="nucleotide sequence ID" value="NZ_CABKST010000087.1"/>
</dbReference>
<dbReference type="Gene3D" id="3.40.50.2300">
    <property type="match status" value="2"/>
</dbReference>
<evidence type="ECO:0000256" key="3">
    <source>
        <dbReference type="ARBA" id="ARBA00022475"/>
    </source>
</evidence>
<evidence type="ECO:0000256" key="4">
    <source>
        <dbReference type="ARBA" id="ARBA00022729"/>
    </source>
</evidence>
<gene>
    <name evidence="8" type="ORF">HF838_00315</name>
</gene>
<dbReference type="OrthoDB" id="9769871at2"/>
<dbReference type="SUPFAM" id="SSF53822">
    <property type="entry name" value="Periplasmic binding protein-like I"/>
    <property type="match status" value="1"/>
</dbReference>
<dbReference type="AlphaFoldDB" id="A0A848CLH7"/>
<keyword evidence="3" id="KW-1003">Cell membrane</keyword>
<dbReference type="PANTHER" id="PTHR34296">
    <property type="entry name" value="TRANSCRIPTIONAL ACTIVATOR PROTEIN MED"/>
    <property type="match status" value="1"/>
</dbReference>
<dbReference type="InterPro" id="IPR050957">
    <property type="entry name" value="BMP_lipoprotein"/>
</dbReference>
<comment type="similarity">
    <text evidence="2">Belongs to the BMP lipoprotein family.</text>
</comment>
<proteinExistence type="inferred from homology"/>
<sequence length="332" mass="37186">MLKKIPLLVALLLLVGCLLYSLIENKKNVSLKKPPFKVALLLEGKKDDQGWDNQAFRGLQQIERELHAQIVYKQDINTDQIQITETKKLAEEGYDLIFGNGRSFESIFNRIAPIYPKTHFVFFNGKSNIPNVSAVNFTPESIGYFSGMVAGLMTKTHKVGLIPAYHSMKEIEPFIQAVKEQDQRNQVIVQEVNSWNDGAAAVKIAKSMVEQNADVLVPMGDGFNIDVIMEAHHAKRWAVGYISDQSFVSRGTIITSTVQDVTNVYLQIAKQYKDGSLPEGCLLFDFKNGGQDLAPFGSMVPNPIQNKIKQKLDEYKKGAFFLPVQPPYLGCQ</sequence>
<reference evidence="8 9" key="1">
    <citation type="submission" date="2020-04" db="EMBL/GenBank/DDBJ databases">
        <authorList>
            <person name="Hitch T.C.A."/>
            <person name="Wylensek D."/>
            <person name="Clavel T."/>
        </authorList>
    </citation>
    <scope>NUCLEOTIDE SEQUENCE [LARGE SCALE GENOMIC DNA]</scope>
    <source>
        <strain evidence="8 9">WB01_D5_05</strain>
    </source>
</reference>
<evidence type="ECO:0000256" key="5">
    <source>
        <dbReference type="ARBA" id="ARBA00023136"/>
    </source>
</evidence>
<keyword evidence="4" id="KW-0732">Signal</keyword>
<evidence type="ECO:0000256" key="1">
    <source>
        <dbReference type="ARBA" id="ARBA00004193"/>
    </source>
</evidence>
<accession>A0A848CLH7</accession>
<comment type="subcellular location">
    <subcellularLocation>
        <location evidence="1">Cell membrane</location>
        <topology evidence="1">Lipid-anchor</topology>
    </subcellularLocation>
</comment>
<keyword evidence="5" id="KW-0472">Membrane</keyword>
<dbReference type="Pfam" id="PF02608">
    <property type="entry name" value="Bmp"/>
    <property type="match status" value="1"/>
</dbReference>
<dbReference type="PROSITE" id="PS51257">
    <property type="entry name" value="PROKAR_LIPOPROTEIN"/>
    <property type="match status" value="1"/>
</dbReference>
<dbReference type="Proteomes" id="UP000561326">
    <property type="component" value="Unassembled WGS sequence"/>
</dbReference>
<comment type="caution">
    <text evidence="8">The sequence shown here is derived from an EMBL/GenBank/DDBJ whole genome shotgun (WGS) entry which is preliminary data.</text>
</comment>
<organism evidence="8 9">
    <name type="scientific">Aneurinibacillus aneurinilyticus</name>
    <name type="common">Bacillus aneurinolyticus</name>
    <dbReference type="NCBI Taxonomy" id="1391"/>
    <lineage>
        <taxon>Bacteria</taxon>
        <taxon>Bacillati</taxon>
        <taxon>Bacillota</taxon>
        <taxon>Bacilli</taxon>
        <taxon>Bacillales</taxon>
        <taxon>Paenibacillaceae</taxon>
        <taxon>Aneurinibacillus group</taxon>
        <taxon>Aneurinibacillus</taxon>
    </lineage>
</organism>
<feature type="domain" description="ABC transporter substrate-binding protein PnrA-like" evidence="7">
    <location>
        <begin position="37"/>
        <end position="290"/>
    </location>
</feature>
<keyword evidence="6" id="KW-0449">Lipoprotein</keyword>
<dbReference type="GeneID" id="92838319"/>
<dbReference type="InterPro" id="IPR028082">
    <property type="entry name" value="Peripla_BP_I"/>
</dbReference>
<dbReference type="InterPro" id="IPR003760">
    <property type="entry name" value="PnrA-like"/>
</dbReference>
<evidence type="ECO:0000313" key="9">
    <source>
        <dbReference type="Proteomes" id="UP000561326"/>
    </source>
</evidence>
<name>A0A848CLH7_ANEAE</name>
<dbReference type="EMBL" id="JABAGO010000001">
    <property type="protein sequence ID" value="NME96685.1"/>
    <property type="molecule type" value="Genomic_DNA"/>
</dbReference>
<evidence type="ECO:0000256" key="6">
    <source>
        <dbReference type="ARBA" id="ARBA00023288"/>
    </source>
</evidence>
<evidence type="ECO:0000313" key="8">
    <source>
        <dbReference type="EMBL" id="NME96685.1"/>
    </source>
</evidence>
<dbReference type="GO" id="GO:0005886">
    <property type="term" value="C:plasma membrane"/>
    <property type="evidence" value="ECO:0007669"/>
    <property type="project" value="UniProtKB-SubCell"/>
</dbReference>